<dbReference type="GO" id="GO:0003700">
    <property type="term" value="F:DNA-binding transcription factor activity"/>
    <property type="evidence" value="ECO:0007669"/>
    <property type="project" value="InterPro"/>
</dbReference>
<keyword evidence="7" id="KW-1185">Reference proteome</keyword>
<dbReference type="InterPro" id="IPR036388">
    <property type="entry name" value="WH-like_DNA-bd_sf"/>
</dbReference>
<evidence type="ECO:0000256" key="2">
    <source>
        <dbReference type="ARBA" id="ARBA00023015"/>
    </source>
</evidence>
<dbReference type="GO" id="GO:0032993">
    <property type="term" value="C:protein-DNA complex"/>
    <property type="evidence" value="ECO:0007669"/>
    <property type="project" value="TreeGrafter"/>
</dbReference>
<comment type="similarity">
    <text evidence="1">Belongs to the LysR transcriptional regulatory family.</text>
</comment>
<evidence type="ECO:0000313" key="7">
    <source>
        <dbReference type="Proteomes" id="UP000002007"/>
    </source>
</evidence>
<dbReference type="Pfam" id="PF03466">
    <property type="entry name" value="LysR_substrate"/>
    <property type="match status" value="1"/>
</dbReference>
<dbReference type="eggNOG" id="COG0583">
    <property type="taxonomic scope" value="Bacteria"/>
</dbReference>
<dbReference type="HOGENOM" id="CLU_039613_6_0_11"/>
<keyword evidence="3" id="KW-0238">DNA-binding</keyword>
<accession>A9WPR6</accession>
<dbReference type="EMBL" id="CP000910">
    <property type="protein sequence ID" value="ABY23037.1"/>
    <property type="molecule type" value="Genomic_DNA"/>
</dbReference>
<feature type="domain" description="HTH lysR-type" evidence="5">
    <location>
        <begin position="10"/>
        <end position="67"/>
    </location>
</feature>
<dbReference type="KEGG" id="rsa:RSal33209_1300"/>
<dbReference type="AlphaFoldDB" id="A9WPR6"/>
<keyword evidence="2" id="KW-0805">Transcription regulation</keyword>
<dbReference type="RefSeq" id="WP_012244720.1">
    <property type="nucleotide sequence ID" value="NC_010168.1"/>
</dbReference>
<dbReference type="GO" id="GO:0003677">
    <property type="term" value="F:DNA binding"/>
    <property type="evidence" value="ECO:0007669"/>
    <property type="project" value="UniProtKB-KW"/>
</dbReference>
<dbReference type="PROSITE" id="PS50931">
    <property type="entry name" value="HTH_LYSR"/>
    <property type="match status" value="1"/>
</dbReference>
<dbReference type="SUPFAM" id="SSF46785">
    <property type="entry name" value="Winged helix' DNA-binding domain"/>
    <property type="match status" value="1"/>
</dbReference>
<proteinExistence type="inferred from homology"/>
<dbReference type="InterPro" id="IPR036390">
    <property type="entry name" value="WH_DNA-bd_sf"/>
</dbReference>
<dbReference type="PANTHER" id="PTHR30346:SF29">
    <property type="entry name" value="LYSR SUBSTRATE-BINDING"/>
    <property type="match status" value="1"/>
</dbReference>
<dbReference type="InterPro" id="IPR000847">
    <property type="entry name" value="LysR_HTH_N"/>
</dbReference>
<dbReference type="Proteomes" id="UP000002007">
    <property type="component" value="Chromosome"/>
</dbReference>
<protein>
    <submittedName>
        <fullName evidence="6">Transcriptional regulator, LysR family</fullName>
    </submittedName>
</protein>
<organism evidence="6 7">
    <name type="scientific">Renibacterium salmoninarum (strain ATCC 33209 / DSM 20767 / JCM 11484 / NBRC 15589 / NCIMB 2235)</name>
    <dbReference type="NCBI Taxonomy" id="288705"/>
    <lineage>
        <taxon>Bacteria</taxon>
        <taxon>Bacillati</taxon>
        <taxon>Actinomycetota</taxon>
        <taxon>Actinomycetes</taxon>
        <taxon>Micrococcales</taxon>
        <taxon>Micrococcaceae</taxon>
        <taxon>Renibacterium</taxon>
    </lineage>
</organism>
<name>A9WPR6_RENSM</name>
<evidence type="ECO:0000256" key="3">
    <source>
        <dbReference type="ARBA" id="ARBA00023125"/>
    </source>
</evidence>
<evidence type="ECO:0000256" key="1">
    <source>
        <dbReference type="ARBA" id="ARBA00009437"/>
    </source>
</evidence>
<dbReference type="Pfam" id="PF00126">
    <property type="entry name" value="HTH_1"/>
    <property type="match status" value="1"/>
</dbReference>
<sequence>MKVPFSIYYMEIHQLQLLRELGELGSVTAVAETLFVTPSAVSQQLAQLQRSVTVPLTRKEGRILVLTHAGRVLAEAGGKVVQAMAQAEAAIGEHLEEPTGTVRICAFHSAGQTLFGQLIARIAARGGPEVIVADEDVAEQDFPALAGRYDLVLAHRMSHSGEWQSPGITATTLAEEPFDVVLPPGHPFASRPSLRPQDVVGERWATSRPGYSPADVLNAISVLTSEQPRVVHRVNDYSTVASVVVAGGVLGLLPRYLATAALPAGVTLKPLEGIRTRRKIDLLSRPENLARKSVRIVAETLQEVVTELVDAKTELAFRSAPPVSQRQF</sequence>
<gene>
    <name evidence="6" type="ordered locus">RSal33209_1300</name>
</gene>
<dbReference type="STRING" id="288705.RSal33209_1300"/>
<dbReference type="PANTHER" id="PTHR30346">
    <property type="entry name" value="TRANSCRIPTIONAL DUAL REGULATOR HCAR-RELATED"/>
    <property type="match status" value="1"/>
</dbReference>
<dbReference type="Gene3D" id="3.40.190.10">
    <property type="entry name" value="Periplasmic binding protein-like II"/>
    <property type="match status" value="2"/>
</dbReference>
<dbReference type="SUPFAM" id="SSF53850">
    <property type="entry name" value="Periplasmic binding protein-like II"/>
    <property type="match status" value="1"/>
</dbReference>
<dbReference type="Gene3D" id="1.10.10.10">
    <property type="entry name" value="Winged helix-like DNA-binding domain superfamily/Winged helix DNA-binding domain"/>
    <property type="match status" value="1"/>
</dbReference>
<dbReference type="InterPro" id="IPR005119">
    <property type="entry name" value="LysR_subst-bd"/>
</dbReference>
<reference evidence="7" key="1">
    <citation type="journal article" date="2008" name="J. Bacteriol.">
        <title>Genome sequence of the fish pathogen Renibacterium salmoninarum suggests reductive evolution away from an environmental Arthrobacter ancestor.</title>
        <authorList>
            <person name="Wiens G.D."/>
            <person name="Rockey D.D."/>
            <person name="Wu Z."/>
            <person name="Chang J."/>
            <person name="Levy R."/>
            <person name="Crane S."/>
            <person name="Chen D.S."/>
            <person name="Capri G.R."/>
            <person name="Burnett J.R."/>
            <person name="Sudheesh P.S."/>
            <person name="Schipma M.J."/>
            <person name="Burd H."/>
            <person name="Bhattacharyya A."/>
            <person name="Rhodes L.D."/>
            <person name="Kaul R."/>
            <person name="Strom M.S."/>
        </authorList>
    </citation>
    <scope>NUCLEOTIDE SEQUENCE [LARGE SCALE GENOMIC DNA]</scope>
    <source>
        <strain evidence="7">ATCC 33209 / DSM 20767 / JCM 11484 / NBRC 15589 / NCIMB 2235</strain>
    </source>
</reference>
<evidence type="ECO:0000313" key="6">
    <source>
        <dbReference type="EMBL" id="ABY23037.1"/>
    </source>
</evidence>
<evidence type="ECO:0000256" key="4">
    <source>
        <dbReference type="ARBA" id="ARBA00023163"/>
    </source>
</evidence>
<evidence type="ECO:0000259" key="5">
    <source>
        <dbReference type="PROSITE" id="PS50931"/>
    </source>
</evidence>
<keyword evidence="4" id="KW-0804">Transcription</keyword>